<evidence type="ECO:0000256" key="6">
    <source>
        <dbReference type="ARBA" id="ARBA00022833"/>
    </source>
</evidence>
<feature type="domain" description="Glycoside hydrolase family 42 N-terminal" evidence="9">
    <location>
        <begin position="15"/>
        <end position="393"/>
    </location>
</feature>
<keyword evidence="7 8" id="KW-0326">Glycosidase</keyword>
<gene>
    <name evidence="12" type="ORF">ACFO1S_11135</name>
</gene>
<dbReference type="PANTHER" id="PTHR36447">
    <property type="entry name" value="BETA-GALACTOSIDASE GANA"/>
    <property type="match status" value="1"/>
</dbReference>
<comment type="catalytic activity">
    <reaction evidence="1 8">
        <text>Hydrolysis of terminal non-reducing beta-D-galactose residues in beta-D-galactosides.</text>
        <dbReference type="EC" id="3.2.1.23"/>
    </reaction>
</comment>
<dbReference type="CDD" id="cd03143">
    <property type="entry name" value="A4_beta-galactosidase_middle_domain"/>
    <property type="match status" value="1"/>
</dbReference>
<dbReference type="PIRSF" id="PIRSF001084">
    <property type="entry name" value="B-galactosidase"/>
    <property type="match status" value="1"/>
</dbReference>
<keyword evidence="13" id="KW-1185">Reference proteome</keyword>
<comment type="caution">
    <text evidence="12">The sequence shown here is derived from an EMBL/GenBank/DDBJ whole genome shotgun (WGS) entry which is preliminary data.</text>
</comment>
<keyword evidence="6" id="KW-0862">Zinc</keyword>
<dbReference type="PANTHER" id="PTHR36447:SF2">
    <property type="entry name" value="BETA-GALACTOSIDASE YESZ"/>
    <property type="match status" value="1"/>
</dbReference>
<dbReference type="Pfam" id="PF02449">
    <property type="entry name" value="Glyco_hydro_42"/>
    <property type="match status" value="1"/>
</dbReference>
<dbReference type="RefSeq" id="WP_204605787.1">
    <property type="nucleotide sequence ID" value="NZ_JBHSED010000017.1"/>
</dbReference>
<dbReference type="EMBL" id="JBHSED010000017">
    <property type="protein sequence ID" value="MFC4303992.1"/>
    <property type="molecule type" value="Genomic_DNA"/>
</dbReference>
<evidence type="ECO:0000256" key="2">
    <source>
        <dbReference type="ARBA" id="ARBA00005940"/>
    </source>
</evidence>
<evidence type="ECO:0000256" key="5">
    <source>
        <dbReference type="ARBA" id="ARBA00022801"/>
    </source>
</evidence>
<feature type="domain" description="Beta-galactosidase trimerisation" evidence="10">
    <location>
        <begin position="405"/>
        <end position="614"/>
    </location>
</feature>
<accession>A0ABV8SAJ9</accession>
<comment type="similarity">
    <text evidence="2 8">Belongs to the glycosyl hydrolase 42 family.</text>
</comment>
<dbReference type="InterPro" id="IPR013738">
    <property type="entry name" value="Beta_galactosidase_Trimer"/>
</dbReference>
<dbReference type="SUPFAM" id="SSF51445">
    <property type="entry name" value="(Trans)glycosidases"/>
    <property type="match status" value="1"/>
</dbReference>
<sequence length="692" mass="78739">MKKQISDKQITLGVCYYPEHWPEELWDDDYRRMKEMGFSIVRMGEFAWSIFEPEEGRFSFELFDRAVDAAHRHGLQVILGTPTATPPAWLTHRYPEVLNVSKHGVVYRHGLRRHNNYSSPVYRELCARITRRMAEHYHAHPAVVGWQIDNELNCESNVFYSDADHTAFREWAQRKYGTLERLNHAWGTVFWSQTYTDWEQVYLPRPNPADDTPNPHQALDEKRFISDITISFAKVQADILREAAPRQWITTNGLFGHIDNHRMTEQLLDFISYDSYPTFGTIYPDGGTRPLLDRKWSLNLSNVRSISRNFCIMEQQSGAGGWVNRMELAMPRPGQMRLWTYQSIAHGADSVVYFRWRTATVGTEIYWHGLNDYSNRPNRRTREAARIGEELARIGSSLVGKKNRAEAAILQSYDNAWDGELDIWHGPLTGRSVIEWFKAFQYRHIPVDMLNLSGYTTLAELQRYKLLVYPHPAVLTDEHAELLKRYTHAGGTVVFGCRTGYKDSNGHCRLGQPLPGPVADLVGITVEDFTKISGIIPAPSLRWTEGGTDLGDIHAELFNDILTVQSSSVEVVAAYASDYYEGEPALTRNAYGEGAAWYFGAAFSEPVAAEIIRRSGLQSPLAPLCELPEQVELAIREDERQAAAFLLNYGSSAAELRFKSPVKDWLSGAVLEGDYSLEPYGVIVLDLDSLDL</sequence>
<dbReference type="Proteomes" id="UP001595755">
    <property type="component" value="Unassembled WGS sequence"/>
</dbReference>
<evidence type="ECO:0000256" key="4">
    <source>
        <dbReference type="ARBA" id="ARBA00022723"/>
    </source>
</evidence>
<evidence type="ECO:0000256" key="1">
    <source>
        <dbReference type="ARBA" id="ARBA00001412"/>
    </source>
</evidence>
<dbReference type="Pfam" id="PF08533">
    <property type="entry name" value="Glyco_hydro_42C"/>
    <property type="match status" value="1"/>
</dbReference>
<evidence type="ECO:0000256" key="7">
    <source>
        <dbReference type="ARBA" id="ARBA00023295"/>
    </source>
</evidence>
<protein>
    <recommendedName>
        <fullName evidence="3 8">Beta-galactosidase</fullName>
        <shortName evidence="8">Beta-gal</shortName>
        <ecNumber evidence="3 8">3.2.1.23</ecNumber>
    </recommendedName>
</protein>
<dbReference type="InterPro" id="IPR013529">
    <property type="entry name" value="Glyco_hydro_42_N"/>
</dbReference>
<feature type="domain" description="Beta-galactosidase C-terminal" evidence="11">
    <location>
        <begin position="631"/>
        <end position="686"/>
    </location>
</feature>
<dbReference type="Gene3D" id="3.40.50.880">
    <property type="match status" value="1"/>
</dbReference>
<dbReference type="InterPro" id="IPR013780">
    <property type="entry name" value="Glyco_hydro_b"/>
</dbReference>
<dbReference type="InterPro" id="IPR003476">
    <property type="entry name" value="Glyco_hydro_42"/>
</dbReference>
<dbReference type="InterPro" id="IPR017853">
    <property type="entry name" value="GH"/>
</dbReference>
<organism evidence="12 13">
    <name type="scientific">Cohnella boryungensis</name>
    <dbReference type="NCBI Taxonomy" id="768479"/>
    <lineage>
        <taxon>Bacteria</taxon>
        <taxon>Bacillati</taxon>
        <taxon>Bacillota</taxon>
        <taxon>Bacilli</taxon>
        <taxon>Bacillales</taxon>
        <taxon>Paenibacillaceae</taxon>
        <taxon>Cohnella</taxon>
    </lineage>
</organism>
<evidence type="ECO:0000259" key="10">
    <source>
        <dbReference type="Pfam" id="PF08532"/>
    </source>
</evidence>
<name>A0ABV8SAJ9_9BACL</name>
<evidence type="ECO:0000259" key="9">
    <source>
        <dbReference type="Pfam" id="PF02449"/>
    </source>
</evidence>
<dbReference type="Gene3D" id="2.60.40.1180">
    <property type="entry name" value="Golgi alpha-mannosidase II"/>
    <property type="match status" value="1"/>
</dbReference>
<evidence type="ECO:0000256" key="3">
    <source>
        <dbReference type="ARBA" id="ARBA00012756"/>
    </source>
</evidence>
<evidence type="ECO:0000259" key="11">
    <source>
        <dbReference type="Pfam" id="PF08533"/>
    </source>
</evidence>
<evidence type="ECO:0000313" key="12">
    <source>
        <dbReference type="EMBL" id="MFC4303992.1"/>
    </source>
</evidence>
<keyword evidence="5 8" id="KW-0378">Hydrolase</keyword>
<dbReference type="InterPro" id="IPR029062">
    <property type="entry name" value="Class_I_gatase-like"/>
</dbReference>
<proteinExistence type="inferred from homology"/>
<evidence type="ECO:0000256" key="8">
    <source>
        <dbReference type="PIRNR" id="PIRNR001084"/>
    </source>
</evidence>
<evidence type="ECO:0000313" key="13">
    <source>
        <dbReference type="Proteomes" id="UP001595755"/>
    </source>
</evidence>
<keyword evidence="4" id="KW-0479">Metal-binding</keyword>
<dbReference type="SUPFAM" id="SSF52317">
    <property type="entry name" value="Class I glutamine amidotransferase-like"/>
    <property type="match status" value="1"/>
</dbReference>
<reference evidence="13" key="1">
    <citation type="journal article" date="2019" name="Int. J. Syst. Evol. Microbiol.">
        <title>The Global Catalogue of Microorganisms (GCM) 10K type strain sequencing project: providing services to taxonomists for standard genome sequencing and annotation.</title>
        <authorList>
            <consortium name="The Broad Institute Genomics Platform"/>
            <consortium name="The Broad Institute Genome Sequencing Center for Infectious Disease"/>
            <person name="Wu L."/>
            <person name="Ma J."/>
        </authorList>
    </citation>
    <scope>NUCLEOTIDE SEQUENCE [LARGE SCALE GENOMIC DNA]</scope>
    <source>
        <strain evidence="13">CGMCC 4.1641</strain>
    </source>
</reference>
<dbReference type="InterPro" id="IPR013739">
    <property type="entry name" value="Beta_galactosidase_C"/>
</dbReference>
<dbReference type="Gene3D" id="3.20.20.80">
    <property type="entry name" value="Glycosidases"/>
    <property type="match status" value="1"/>
</dbReference>
<dbReference type="EC" id="3.2.1.23" evidence="3 8"/>
<dbReference type="Pfam" id="PF08532">
    <property type="entry name" value="Glyco_hydro_42M"/>
    <property type="match status" value="1"/>
</dbReference>
<dbReference type="GO" id="GO:0004565">
    <property type="term" value="F:beta-galactosidase activity"/>
    <property type="evidence" value="ECO:0007669"/>
    <property type="project" value="UniProtKB-EC"/>
</dbReference>